<comment type="catalytic activity">
    <reaction evidence="12 15">
        <text>(R)-pantoate + beta-alanine + ATP = (R)-pantothenate + AMP + diphosphate + H(+)</text>
        <dbReference type="Rhea" id="RHEA:10912"/>
        <dbReference type="ChEBI" id="CHEBI:15378"/>
        <dbReference type="ChEBI" id="CHEBI:15980"/>
        <dbReference type="ChEBI" id="CHEBI:29032"/>
        <dbReference type="ChEBI" id="CHEBI:30616"/>
        <dbReference type="ChEBI" id="CHEBI:33019"/>
        <dbReference type="ChEBI" id="CHEBI:57966"/>
        <dbReference type="ChEBI" id="CHEBI:456215"/>
        <dbReference type="EC" id="6.3.2.1"/>
    </reaction>
</comment>
<name>A0A4Q7M9K2_9MICO</name>
<comment type="caution">
    <text evidence="16">The sequence shown here is derived from an EMBL/GenBank/DDBJ whole genome shotgun (WGS) entry which is preliminary data.</text>
</comment>
<keyword evidence="10 15" id="KW-0067">ATP-binding</keyword>
<dbReference type="AlphaFoldDB" id="A0A4Q7M9K2"/>
<keyword evidence="9 15" id="KW-0547">Nucleotide-binding</keyword>
<feature type="binding site" evidence="15">
    <location>
        <begin position="193"/>
        <end position="196"/>
    </location>
    <ligand>
        <name>ATP</name>
        <dbReference type="ChEBI" id="CHEBI:30616"/>
    </ligand>
</feature>
<comment type="subcellular location">
    <subcellularLocation>
        <location evidence="1 15">Cytoplasm</location>
    </subcellularLocation>
</comment>
<evidence type="ECO:0000256" key="6">
    <source>
        <dbReference type="ARBA" id="ARBA00022490"/>
    </source>
</evidence>
<feature type="binding site" evidence="15">
    <location>
        <position position="68"/>
    </location>
    <ligand>
        <name>(R)-pantoate</name>
        <dbReference type="ChEBI" id="CHEBI:15980"/>
    </ligand>
</feature>
<dbReference type="Gene3D" id="3.30.1300.10">
    <property type="entry name" value="Pantoate-beta-alanine ligase, C-terminal domain"/>
    <property type="match status" value="1"/>
</dbReference>
<evidence type="ECO:0000256" key="1">
    <source>
        <dbReference type="ARBA" id="ARBA00004496"/>
    </source>
</evidence>
<keyword evidence="6 15" id="KW-0963">Cytoplasm</keyword>
<feature type="active site" description="Proton donor" evidence="15">
    <location>
        <position position="44"/>
    </location>
</feature>
<keyword evidence="17" id="KW-1185">Reference proteome</keyword>
<dbReference type="GO" id="GO:0005829">
    <property type="term" value="C:cytosol"/>
    <property type="evidence" value="ECO:0007669"/>
    <property type="project" value="TreeGrafter"/>
</dbReference>
<gene>
    <name evidence="15" type="primary">panC</name>
    <name evidence="16" type="ORF">EV187_2722</name>
</gene>
<dbReference type="OrthoDB" id="9773087at2"/>
<feature type="binding site" evidence="15">
    <location>
        <position position="162"/>
    </location>
    <ligand>
        <name>(R)-pantoate</name>
        <dbReference type="ChEBI" id="CHEBI:15980"/>
    </ligand>
</feature>
<dbReference type="RefSeq" id="WP_130353584.1">
    <property type="nucleotide sequence ID" value="NZ_SGWY01000003.1"/>
</dbReference>
<evidence type="ECO:0000256" key="10">
    <source>
        <dbReference type="ARBA" id="ARBA00022840"/>
    </source>
</evidence>
<comment type="similarity">
    <text evidence="3 15">Belongs to the pantothenate synthetase family.</text>
</comment>
<evidence type="ECO:0000256" key="5">
    <source>
        <dbReference type="ARBA" id="ARBA00014155"/>
    </source>
</evidence>
<dbReference type="NCBIfam" id="TIGR00018">
    <property type="entry name" value="panC"/>
    <property type="match status" value="1"/>
</dbReference>
<evidence type="ECO:0000256" key="14">
    <source>
        <dbReference type="ARBA" id="ARBA00077433"/>
    </source>
</evidence>
<feature type="binding site" evidence="15">
    <location>
        <begin position="37"/>
        <end position="44"/>
    </location>
    <ligand>
        <name>ATP</name>
        <dbReference type="ChEBI" id="CHEBI:30616"/>
    </ligand>
</feature>
<reference evidence="16 17" key="1">
    <citation type="submission" date="2019-02" db="EMBL/GenBank/DDBJ databases">
        <title>Genomic Encyclopedia of Type Strains, Phase IV (KMG-IV): sequencing the most valuable type-strain genomes for metagenomic binning, comparative biology and taxonomic classification.</title>
        <authorList>
            <person name="Goeker M."/>
        </authorList>
    </citation>
    <scope>NUCLEOTIDE SEQUENCE [LARGE SCALE GENOMIC DNA]</scope>
    <source>
        <strain evidence="16 17">DSM 43045</strain>
    </source>
</reference>
<dbReference type="SUPFAM" id="SSF52374">
    <property type="entry name" value="Nucleotidylyl transferase"/>
    <property type="match status" value="1"/>
</dbReference>
<sequence length="291" mass="30446">MTEVAAGTHVVPTIAELRRLVAERRAAGASVALVPTMGALHDGHLALVRRAREIADMVVVSIFVNPLQFGPGEDLDRYPRTLEADVAALAGLGVDAVFAPSVDEMYPSGGVGGTTVHAGPIGERYEGASRPGHFNGMLTVVAKLFGIVRPDVALFGQKDAQQVFLVSRMVADLDLPLRIETVPTVREPDGLALSSRNRYLGAAQRQAALVLAESLRAAEAAASDGASELLAEGVAAFGDHEGVSLDYFVVVDPGTFLPITEDFRGRALVLVAGIVGSTRLIDNAFVEVGGA</sequence>
<dbReference type="InterPro" id="IPR014729">
    <property type="entry name" value="Rossmann-like_a/b/a_fold"/>
</dbReference>
<dbReference type="Pfam" id="PF02569">
    <property type="entry name" value="Pantoate_ligase"/>
    <property type="match status" value="1"/>
</dbReference>
<protein>
    <recommendedName>
        <fullName evidence="5 15">Pantothenate synthetase</fullName>
        <shortName evidence="15">PS</shortName>
        <ecNumber evidence="4 15">6.3.2.1</ecNumber>
    </recommendedName>
    <alternativeName>
        <fullName evidence="14 15">Pantoate--beta-alanine ligase</fullName>
    </alternativeName>
    <alternativeName>
        <fullName evidence="11 15">Pantoate-activating enzyme</fullName>
    </alternativeName>
</protein>
<dbReference type="GO" id="GO:0004592">
    <property type="term" value="F:pantoate-beta-alanine ligase activity"/>
    <property type="evidence" value="ECO:0007669"/>
    <property type="project" value="UniProtKB-UniRule"/>
</dbReference>
<evidence type="ECO:0000256" key="15">
    <source>
        <dbReference type="HAMAP-Rule" id="MF_00158"/>
    </source>
</evidence>
<dbReference type="Gene3D" id="3.40.50.620">
    <property type="entry name" value="HUPs"/>
    <property type="match status" value="1"/>
</dbReference>
<evidence type="ECO:0000256" key="3">
    <source>
        <dbReference type="ARBA" id="ARBA00009256"/>
    </source>
</evidence>
<comment type="subunit">
    <text evidence="15">Homodimer.</text>
</comment>
<feature type="binding site" evidence="15">
    <location>
        <position position="185"/>
    </location>
    <ligand>
        <name>ATP</name>
        <dbReference type="ChEBI" id="CHEBI:30616"/>
    </ligand>
</feature>
<keyword evidence="7 15" id="KW-0436">Ligase</keyword>
<evidence type="ECO:0000256" key="2">
    <source>
        <dbReference type="ARBA" id="ARBA00004990"/>
    </source>
</evidence>
<comment type="miscellaneous">
    <text evidence="15">The reaction proceeds by a bi uni uni bi ping pong mechanism.</text>
</comment>
<accession>A0A4Q7M9K2</accession>
<dbReference type="EMBL" id="SGWY01000003">
    <property type="protein sequence ID" value="RZS64341.1"/>
    <property type="molecule type" value="Genomic_DNA"/>
</dbReference>
<keyword evidence="8 15" id="KW-0566">Pantothenate biosynthesis</keyword>
<dbReference type="InterPro" id="IPR042176">
    <property type="entry name" value="Pantoate_ligase_C"/>
</dbReference>
<comment type="pathway">
    <text evidence="2 15">Cofactor biosynthesis; (R)-pantothenate biosynthesis; (R)-pantothenate from (R)-pantoate and beta-alanine: step 1/1.</text>
</comment>
<feature type="binding site" evidence="15">
    <location>
        <position position="68"/>
    </location>
    <ligand>
        <name>beta-alanine</name>
        <dbReference type="ChEBI" id="CHEBI:57966"/>
    </ligand>
</feature>
<dbReference type="GO" id="GO:0005524">
    <property type="term" value="F:ATP binding"/>
    <property type="evidence" value="ECO:0007669"/>
    <property type="project" value="UniProtKB-KW"/>
</dbReference>
<dbReference type="HAMAP" id="MF_00158">
    <property type="entry name" value="PanC"/>
    <property type="match status" value="1"/>
</dbReference>
<dbReference type="FunFam" id="3.40.50.620:FF:000114">
    <property type="entry name" value="Pantothenate synthetase"/>
    <property type="match status" value="1"/>
</dbReference>
<evidence type="ECO:0000256" key="8">
    <source>
        <dbReference type="ARBA" id="ARBA00022655"/>
    </source>
</evidence>
<dbReference type="EC" id="6.3.2.1" evidence="4 15"/>
<evidence type="ECO:0000256" key="7">
    <source>
        <dbReference type="ARBA" id="ARBA00022598"/>
    </source>
</evidence>
<comment type="function">
    <text evidence="13 15">Catalyzes the condensation of pantoate with beta-alanine in an ATP-dependent reaction via a pantoyl-adenylate intermediate.</text>
</comment>
<proteinExistence type="inferred from homology"/>
<dbReference type="Proteomes" id="UP000293289">
    <property type="component" value="Unassembled WGS sequence"/>
</dbReference>
<feature type="binding site" evidence="15">
    <location>
        <begin position="156"/>
        <end position="159"/>
    </location>
    <ligand>
        <name>ATP</name>
        <dbReference type="ChEBI" id="CHEBI:30616"/>
    </ligand>
</feature>
<dbReference type="InterPro" id="IPR003721">
    <property type="entry name" value="Pantoate_ligase"/>
</dbReference>
<dbReference type="UniPathway" id="UPA00028">
    <property type="reaction ID" value="UER00005"/>
</dbReference>
<dbReference type="CDD" id="cd00560">
    <property type="entry name" value="PanC"/>
    <property type="match status" value="1"/>
</dbReference>
<dbReference type="PANTHER" id="PTHR21299:SF1">
    <property type="entry name" value="PANTOATE--BETA-ALANINE LIGASE"/>
    <property type="match status" value="1"/>
</dbReference>
<evidence type="ECO:0000256" key="12">
    <source>
        <dbReference type="ARBA" id="ARBA00048258"/>
    </source>
</evidence>
<evidence type="ECO:0000256" key="13">
    <source>
        <dbReference type="ARBA" id="ARBA00055042"/>
    </source>
</evidence>
<organism evidence="16 17">
    <name type="scientific">Agromyces ramosus</name>
    <dbReference type="NCBI Taxonomy" id="33879"/>
    <lineage>
        <taxon>Bacteria</taxon>
        <taxon>Bacillati</taxon>
        <taxon>Actinomycetota</taxon>
        <taxon>Actinomycetes</taxon>
        <taxon>Micrococcales</taxon>
        <taxon>Microbacteriaceae</taxon>
        <taxon>Agromyces</taxon>
    </lineage>
</organism>
<dbReference type="NCBIfam" id="TIGR00125">
    <property type="entry name" value="cyt_tran_rel"/>
    <property type="match status" value="1"/>
</dbReference>
<evidence type="ECO:0000313" key="16">
    <source>
        <dbReference type="EMBL" id="RZS64341.1"/>
    </source>
</evidence>
<evidence type="ECO:0000256" key="11">
    <source>
        <dbReference type="ARBA" id="ARBA00032806"/>
    </source>
</evidence>
<dbReference type="InterPro" id="IPR004821">
    <property type="entry name" value="Cyt_trans-like"/>
</dbReference>
<dbReference type="GO" id="GO:0015940">
    <property type="term" value="P:pantothenate biosynthetic process"/>
    <property type="evidence" value="ECO:0007669"/>
    <property type="project" value="UniProtKB-UniRule"/>
</dbReference>
<evidence type="ECO:0000256" key="9">
    <source>
        <dbReference type="ARBA" id="ARBA00022741"/>
    </source>
</evidence>
<evidence type="ECO:0000256" key="4">
    <source>
        <dbReference type="ARBA" id="ARBA00012219"/>
    </source>
</evidence>
<evidence type="ECO:0000313" key="17">
    <source>
        <dbReference type="Proteomes" id="UP000293289"/>
    </source>
</evidence>
<dbReference type="PANTHER" id="PTHR21299">
    <property type="entry name" value="CYTIDYLATE KINASE/PANTOATE-BETA-ALANINE LIGASE"/>
    <property type="match status" value="1"/>
</dbReference>